<keyword evidence="7 10" id="KW-0560">Oxidoreductase</keyword>
<proteinExistence type="inferred from homology"/>
<dbReference type="SUPFAM" id="SSF51735">
    <property type="entry name" value="NAD(P)-binding Rossmann-fold domains"/>
    <property type="match status" value="1"/>
</dbReference>
<dbReference type="PANTHER" id="PTHR21708">
    <property type="entry name" value="PROBABLE 2-DEHYDROPANTOATE 2-REDUCTASE"/>
    <property type="match status" value="1"/>
</dbReference>
<keyword evidence="5 10" id="KW-0566">Pantothenate biosynthesis</keyword>
<dbReference type="InterPro" id="IPR013752">
    <property type="entry name" value="KPA_reductase"/>
</dbReference>
<dbReference type="InterPro" id="IPR036291">
    <property type="entry name" value="NAD(P)-bd_dom_sf"/>
</dbReference>
<comment type="similarity">
    <text evidence="2 10">Belongs to the ketopantoate reductase family.</text>
</comment>
<dbReference type="AlphaFoldDB" id="A0AAP5UY55"/>
<dbReference type="Gene3D" id="3.40.50.720">
    <property type="entry name" value="NAD(P)-binding Rossmann-like Domain"/>
    <property type="match status" value="1"/>
</dbReference>
<dbReference type="GO" id="GO:0008677">
    <property type="term" value="F:2-dehydropantoate 2-reductase activity"/>
    <property type="evidence" value="ECO:0007669"/>
    <property type="project" value="UniProtKB-EC"/>
</dbReference>
<dbReference type="PANTHER" id="PTHR21708:SF26">
    <property type="entry name" value="2-DEHYDROPANTOATE 2-REDUCTASE"/>
    <property type="match status" value="1"/>
</dbReference>
<dbReference type="Pfam" id="PF08546">
    <property type="entry name" value="ApbA_C"/>
    <property type="match status" value="1"/>
</dbReference>
<comment type="catalytic activity">
    <reaction evidence="9 10">
        <text>(R)-pantoate + NADP(+) = 2-dehydropantoate + NADPH + H(+)</text>
        <dbReference type="Rhea" id="RHEA:16233"/>
        <dbReference type="ChEBI" id="CHEBI:11561"/>
        <dbReference type="ChEBI" id="CHEBI:15378"/>
        <dbReference type="ChEBI" id="CHEBI:15980"/>
        <dbReference type="ChEBI" id="CHEBI:57783"/>
        <dbReference type="ChEBI" id="CHEBI:58349"/>
        <dbReference type="EC" id="1.1.1.169"/>
    </reaction>
</comment>
<feature type="domain" description="Ketopantoate reductase N-terminal" evidence="11">
    <location>
        <begin position="3"/>
        <end position="152"/>
    </location>
</feature>
<dbReference type="InterPro" id="IPR013332">
    <property type="entry name" value="KPR_N"/>
</dbReference>
<evidence type="ECO:0000256" key="2">
    <source>
        <dbReference type="ARBA" id="ARBA00007870"/>
    </source>
</evidence>
<evidence type="ECO:0000256" key="3">
    <source>
        <dbReference type="ARBA" id="ARBA00013014"/>
    </source>
</evidence>
<evidence type="ECO:0000313" key="13">
    <source>
        <dbReference type="EMBL" id="MDT8843720.1"/>
    </source>
</evidence>
<evidence type="ECO:0000259" key="12">
    <source>
        <dbReference type="Pfam" id="PF08546"/>
    </source>
</evidence>
<evidence type="ECO:0000256" key="8">
    <source>
        <dbReference type="ARBA" id="ARBA00032024"/>
    </source>
</evidence>
<dbReference type="Pfam" id="PF02558">
    <property type="entry name" value="ApbA"/>
    <property type="match status" value="1"/>
</dbReference>
<dbReference type="SUPFAM" id="SSF48179">
    <property type="entry name" value="6-phosphogluconate dehydrogenase C-terminal domain-like"/>
    <property type="match status" value="1"/>
</dbReference>
<evidence type="ECO:0000259" key="11">
    <source>
        <dbReference type="Pfam" id="PF02558"/>
    </source>
</evidence>
<comment type="pathway">
    <text evidence="1 10">Cofactor biosynthesis; (R)-pantothenate biosynthesis; (R)-pantoate from 3-methyl-2-oxobutanoate: step 2/2.</text>
</comment>
<dbReference type="Gene3D" id="1.10.1040.10">
    <property type="entry name" value="N-(1-d-carboxylethyl)-l-norvaline Dehydrogenase, domain 2"/>
    <property type="match status" value="1"/>
</dbReference>
<comment type="caution">
    <text evidence="13">The sequence shown here is derived from an EMBL/GenBank/DDBJ whole genome shotgun (WGS) entry which is preliminary data.</text>
</comment>
<evidence type="ECO:0000256" key="9">
    <source>
        <dbReference type="ARBA" id="ARBA00048793"/>
    </source>
</evidence>
<evidence type="ECO:0000256" key="5">
    <source>
        <dbReference type="ARBA" id="ARBA00022655"/>
    </source>
</evidence>
<evidence type="ECO:0000256" key="6">
    <source>
        <dbReference type="ARBA" id="ARBA00022857"/>
    </source>
</evidence>
<dbReference type="EC" id="1.1.1.169" evidence="3 10"/>
<comment type="function">
    <text evidence="10">Catalyzes the NADPH-dependent reduction of ketopantoate into pantoic acid.</text>
</comment>
<feature type="domain" description="Ketopantoate reductase C-terminal" evidence="12">
    <location>
        <begin position="182"/>
        <end position="328"/>
    </location>
</feature>
<dbReference type="GO" id="GO:0015940">
    <property type="term" value="P:pantothenate biosynthetic process"/>
    <property type="evidence" value="ECO:0007669"/>
    <property type="project" value="UniProtKB-KW"/>
</dbReference>
<name>A0AAP5UY55_9BURK</name>
<evidence type="ECO:0000313" key="14">
    <source>
        <dbReference type="Proteomes" id="UP001246473"/>
    </source>
</evidence>
<organism evidence="13 14">
    <name type="scientific">Paraburkholderia fungorum</name>
    <dbReference type="NCBI Taxonomy" id="134537"/>
    <lineage>
        <taxon>Bacteria</taxon>
        <taxon>Pseudomonadati</taxon>
        <taxon>Pseudomonadota</taxon>
        <taxon>Betaproteobacteria</taxon>
        <taxon>Burkholderiales</taxon>
        <taxon>Burkholderiaceae</taxon>
        <taxon>Paraburkholderia</taxon>
    </lineage>
</organism>
<reference evidence="13" key="1">
    <citation type="submission" date="2022-08" db="EMBL/GenBank/DDBJ databases">
        <authorList>
            <person name="Kim S.-J."/>
        </authorList>
    </citation>
    <scope>NUCLEOTIDE SEQUENCE</scope>
    <source>
        <strain evidence="13">KJ</strain>
    </source>
</reference>
<dbReference type="EMBL" id="JANSLM010000028">
    <property type="protein sequence ID" value="MDT8843720.1"/>
    <property type="molecule type" value="Genomic_DNA"/>
</dbReference>
<evidence type="ECO:0000256" key="10">
    <source>
        <dbReference type="RuleBase" id="RU362068"/>
    </source>
</evidence>
<evidence type="ECO:0000256" key="7">
    <source>
        <dbReference type="ARBA" id="ARBA00023002"/>
    </source>
</evidence>
<gene>
    <name evidence="13" type="ORF">ParKJ_40675</name>
</gene>
<evidence type="ECO:0000256" key="4">
    <source>
        <dbReference type="ARBA" id="ARBA00019465"/>
    </source>
</evidence>
<protein>
    <recommendedName>
        <fullName evidence="4 10">2-dehydropantoate 2-reductase</fullName>
        <ecNumber evidence="3 10">1.1.1.169</ecNumber>
    </recommendedName>
    <alternativeName>
        <fullName evidence="8 10">Ketopantoate reductase</fullName>
    </alternativeName>
</protein>
<dbReference type="InterPro" id="IPR003710">
    <property type="entry name" value="ApbA"/>
</dbReference>
<sequence>MRILVMGGGGLGSVVGAYLAEAGVDVTLVARSAHAEALRHGGLTVHGRRGTRIIRDNLHAVTHPREARGDFDYFILAVKSKDTESALRDADCIKNRCATVLSLQNNIVKEGILAEWAGAEKVLGASIIEGGTLVEPGVANNHATAAVTFYAGELDGTVSQRAEHLVEVMNEAELPAKAVTCIRQVLWEKLCQICNASAWSVSTLAANPALTFVDGAVFREGVEHYVTIAHEILSVYTSMGYTPQNFYAPLSLLRDLHEAASFEHACAVVMNMATHLKTQGNRSRTSMHDDVLRGRKTEAQWILKPFIEKSTEFALALPTLTGIYRALSVFDHYAQ</sequence>
<dbReference type="RefSeq" id="WP_278498023.1">
    <property type="nucleotide sequence ID" value="NZ_JANSLM010000028.1"/>
</dbReference>
<dbReference type="InterPro" id="IPR051402">
    <property type="entry name" value="KPR-Related"/>
</dbReference>
<dbReference type="GO" id="GO:0005737">
    <property type="term" value="C:cytoplasm"/>
    <property type="evidence" value="ECO:0007669"/>
    <property type="project" value="TreeGrafter"/>
</dbReference>
<evidence type="ECO:0000256" key="1">
    <source>
        <dbReference type="ARBA" id="ARBA00004994"/>
    </source>
</evidence>
<dbReference type="NCBIfam" id="TIGR00745">
    <property type="entry name" value="apbA_panE"/>
    <property type="match status" value="1"/>
</dbReference>
<dbReference type="Proteomes" id="UP001246473">
    <property type="component" value="Unassembled WGS sequence"/>
</dbReference>
<accession>A0AAP5UY55</accession>
<dbReference type="InterPro" id="IPR013328">
    <property type="entry name" value="6PGD_dom2"/>
</dbReference>
<dbReference type="InterPro" id="IPR008927">
    <property type="entry name" value="6-PGluconate_DH-like_C_sf"/>
</dbReference>
<keyword evidence="6 10" id="KW-0521">NADP</keyword>